<dbReference type="STRING" id="880073.Cabys_953"/>
<evidence type="ECO:0000313" key="9">
    <source>
        <dbReference type="EMBL" id="EHO41787.1"/>
    </source>
</evidence>
<dbReference type="KEGG" id="caby:Cabys_953"/>
<feature type="transmembrane region" description="Helical" evidence="7">
    <location>
        <begin position="148"/>
        <end position="167"/>
    </location>
</feature>
<feature type="transmembrane region" description="Helical" evidence="7">
    <location>
        <begin position="117"/>
        <end position="136"/>
    </location>
</feature>
<evidence type="ECO:0000256" key="2">
    <source>
        <dbReference type="ARBA" id="ARBA00007430"/>
    </source>
</evidence>
<feature type="transmembrane region" description="Helical" evidence="7">
    <location>
        <begin position="46"/>
        <end position="70"/>
    </location>
</feature>
<evidence type="ECO:0000256" key="3">
    <source>
        <dbReference type="ARBA" id="ARBA00022475"/>
    </source>
</evidence>
<evidence type="ECO:0000256" key="5">
    <source>
        <dbReference type="ARBA" id="ARBA00022989"/>
    </source>
</evidence>
<protein>
    <submittedName>
        <fullName evidence="9">Polysaccharide biosynthesis protein</fullName>
    </submittedName>
    <submittedName>
        <fullName evidence="8">Polysaccharide transporter, PST family</fullName>
    </submittedName>
</protein>
<keyword evidence="5 7" id="KW-1133">Transmembrane helix</keyword>
<comment type="subcellular location">
    <subcellularLocation>
        <location evidence="1">Cell membrane</location>
        <topology evidence="1">Multi-pass membrane protein</topology>
    </subcellularLocation>
</comment>
<feature type="transmembrane region" description="Helical" evidence="7">
    <location>
        <begin position="294"/>
        <end position="317"/>
    </location>
</feature>
<feature type="transmembrane region" description="Helical" evidence="7">
    <location>
        <begin position="362"/>
        <end position="380"/>
    </location>
</feature>
<feature type="transmembrane region" description="Helical" evidence="7">
    <location>
        <begin position="417"/>
        <end position="434"/>
    </location>
</feature>
<dbReference type="Pfam" id="PF13440">
    <property type="entry name" value="Polysacc_synt_3"/>
    <property type="match status" value="1"/>
</dbReference>
<evidence type="ECO:0000313" key="10">
    <source>
        <dbReference type="Proteomes" id="UP000004671"/>
    </source>
</evidence>
<dbReference type="EMBL" id="CM001402">
    <property type="protein sequence ID" value="EHO41787.1"/>
    <property type="molecule type" value="Genomic_DNA"/>
</dbReference>
<feature type="transmembrane region" description="Helical" evidence="7">
    <location>
        <begin position="82"/>
        <end position="105"/>
    </location>
</feature>
<feature type="transmembrane region" description="Helical" evidence="7">
    <location>
        <begin position="22"/>
        <end position="40"/>
    </location>
</feature>
<dbReference type="GO" id="GO:0005886">
    <property type="term" value="C:plasma membrane"/>
    <property type="evidence" value="ECO:0007669"/>
    <property type="project" value="UniProtKB-SubCell"/>
</dbReference>
<dbReference type="InParanoid" id="H1XW15"/>
<dbReference type="CDD" id="cd13127">
    <property type="entry name" value="MATE_tuaB_like"/>
    <property type="match status" value="1"/>
</dbReference>
<feature type="transmembrane region" description="Helical" evidence="7">
    <location>
        <begin position="173"/>
        <end position="194"/>
    </location>
</feature>
<evidence type="ECO:0000256" key="7">
    <source>
        <dbReference type="SAM" id="Phobius"/>
    </source>
</evidence>
<dbReference type="PANTHER" id="PTHR30250">
    <property type="entry name" value="PST FAMILY PREDICTED COLANIC ACID TRANSPORTER"/>
    <property type="match status" value="1"/>
</dbReference>
<name>H1XW15_CALAY</name>
<accession>H1XW15</accession>
<keyword evidence="3" id="KW-1003">Cell membrane</keyword>
<evidence type="ECO:0000256" key="4">
    <source>
        <dbReference type="ARBA" id="ARBA00022692"/>
    </source>
</evidence>
<reference evidence="8 11" key="2">
    <citation type="submission" date="2016-11" db="EMBL/GenBank/DDBJ databases">
        <title>Genomic analysis of Caldithrix abyssi and proposal of a novel bacterial phylum Caldithrichaeota.</title>
        <authorList>
            <person name="Kublanov I."/>
            <person name="Sigalova O."/>
            <person name="Gavrilov S."/>
            <person name="Lebedinsky A."/>
            <person name="Ivanova N."/>
            <person name="Daum C."/>
            <person name="Reddy T."/>
            <person name="Klenk H.P."/>
            <person name="Goker M."/>
            <person name="Reva O."/>
            <person name="Miroshnichenko M."/>
            <person name="Kyprides N."/>
            <person name="Woyke T."/>
            <person name="Gelfand M."/>
        </authorList>
    </citation>
    <scope>NUCLEOTIDE SEQUENCE [LARGE SCALE GENOMIC DNA]</scope>
    <source>
        <strain evidence="8 11">LF13</strain>
    </source>
</reference>
<dbReference type="RefSeq" id="WP_006928963.1">
    <property type="nucleotide sequence ID" value="NZ_CM001402.1"/>
</dbReference>
<evidence type="ECO:0000256" key="6">
    <source>
        <dbReference type="ARBA" id="ARBA00023136"/>
    </source>
</evidence>
<dbReference type="HOGENOM" id="CLU_026911_6_1_0"/>
<organism evidence="9 10">
    <name type="scientific">Caldithrix abyssi DSM 13497</name>
    <dbReference type="NCBI Taxonomy" id="880073"/>
    <lineage>
        <taxon>Bacteria</taxon>
        <taxon>Pseudomonadati</taxon>
        <taxon>Calditrichota</taxon>
        <taxon>Calditrichia</taxon>
        <taxon>Calditrichales</taxon>
        <taxon>Calditrichaceae</taxon>
        <taxon>Caldithrix</taxon>
    </lineage>
</organism>
<keyword evidence="6 7" id="KW-0472">Membrane</keyword>
<dbReference type="AlphaFoldDB" id="H1XW15"/>
<comment type="similarity">
    <text evidence="2">Belongs to the polysaccharide synthase family.</text>
</comment>
<dbReference type="Proteomes" id="UP000004671">
    <property type="component" value="Chromosome"/>
</dbReference>
<feature type="transmembrane region" description="Helical" evidence="7">
    <location>
        <begin position="323"/>
        <end position="350"/>
    </location>
</feature>
<dbReference type="eggNOG" id="COG2244">
    <property type="taxonomic scope" value="Bacteria"/>
</dbReference>
<gene>
    <name evidence="8" type="ORF">Cabys_953</name>
    <name evidence="9" type="ORF">Calab_2177</name>
</gene>
<reference evidence="9 10" key="1">
    <citation type="submission" date="2011-09" db="EMBL/GenBank/DDBJ databases">
        <title>The permanent draft genome of Caldithrix abyssi DSM 13497.</title>
        <authorList>
            <consortium name="US DOE Joint Genome Institute (JGI-PGF)"/>
            <person name="Lucas S."/>
            <person name="Han J."/>
            <person name="Lapidus A."/>
            <person name="Bruce D."/>
            <person name="Goodwin L."/>
            <person name="Pitluck S."/>
            <person name="Peters L."/>
            <person name="Kyrpides N."/>
            <person name="Mavromatis K."/>
            <person name="Ivanova N."/>
            <person name="Mikhailova N."/>
            <person name="Chertkov O."/>
            <person name="Detter J.C."/>
            <person name="Tapia R."/>
            <person name="Han C."/>
            <person name="Land M."/>
            <person name="Hauser L."/>
            <person name="Markowitz V."/>
            <person name="Cheng J.-F."/>
            <person name="Hugenholtz P."/>
            <person name="Woyke T."/>
            <person name="Wu D."/>
            <person name="Spring S."/>
            <person name="Brambilla E."/>
            <person name="Klenk H.-P."/>
            <person name="Eisen J.A."/>
        </authorList>
    </citation>
    <scope>NUCLEOTIDE SEQUENCE [LARGE SCALE GENOMIC DNA]</scope>
    <source>
        <strain evidence="9 10">DSM 13497</strain>
    </source>
</reference>
<keyword evidence="10" id="KW-1185">Reference proteome</keyword>
<keyword evidence="4 7" id="KW-0812">Transmembrane</keyword>
<dbReference type="FunCoup" id="H1XW15">
    <property type="interactions" value="109"/>
</dbReference>
<dbReference type="PaxDb" id="880073-Calab_2177"/>
<sequence length="481" mass="53695">MQERTLQQKSVRGVKWQIGTEILARGIQLVTIFVLARLLMPADFGLIGMALIFTQLAYVLFDMGLSVPLIQKKDLEARHYQTAFSVFLLLAIVFYTAVFSAAPLAARFFKNEQLISILRWLSVIFFLYALRGVAAIRLTKQLRFRAMGVLQLISVLVYGAIAIALALNGAGVWSFVAAIIGQELVLTAAFLLVLKEWYAPVLSRSTLAELTGFGATVFVTRITGYLNVNLPNIVIGRWLGESALGFYSVGYQLVDFPVQRISKNILRVMFPTFSKVQDNPQEFNYFYQETLRGMLLAVLPIFACMALVAPEFVNIFYGPNWQPLIPVLQILTIVGLSRSLWTLSSVVFLAKGRPQTELKMNLAYFVSLLIVLSLVYAAGLQAVVSSVALLIFSFMLVFLLSSLKMMKFSLKQWIKTARAPLLGSVLMAIPVWALKTQILSDSSMLLRLLLIVGLAGLLYVVSVLLIDRSLFSYLRRIMNSK</sequence>
<feature type="transmembrane region" description="Helical" evidence="7">
    <location>
        <begin position="446"/>
        <end position="466"/>
    </location>
</feature>
<dbReference type="Proteomes" id="UP000183868">
    <property type="component" value="Chromosome"/>
</dbReference>
<dbReference type="InterPro" id="IPR050833">
    <property type="entry name" value="Poly_Biosynth_Transport"/>
</dbReference>
<feature type="transmembrane region" description="Helical" evidence="7">
    <location>
        <begin position="386"/>
        <end position="405"/>
    </location>
</feature>
<proteinExistence type="inferred from homology"/>
<evidence type="ECO:0000313" key="8">
    <source>
        <dbReference type="EMBL" id="APF17704.1"/>
    </source>
</evidence>
<evidence type="ECO:0000256" key="1">
    <source>
        <dbReference type="ARBA" id="ARBA00004651"/>
    </source>
</evidence>
<evidence type="ECO:0000313" key="11">
    <source>
        <dbReference type="Proteomes" id="UP000183868"/>
    </source>
</evidence>
<dbReference type="PANTHER" id="PTHR30250:SF10">
    <property type="entry name" value="LIPOPOLYSACCHARIDE BIOSYNTHESIS PROTEIN WZXC"/>
    <property type="match status" value="1"/>
</dbReference>
<dbReference type="OrthoDB" id="9770347at2"/>
<dbReference type="EMBL" id="CP018099">
    <property type="protein sequence ID" value="APF17704.1"/>
    <property type="molecule type" value="Genomic_DNA"/>
</dbReference>